<sequence>MTAINLSPKSPKDDTVLRIGIVAGEASGDVLAAGFVAVLKDMYPNAIFEGIGGKHLTALGLNSLFDMEELSVMGLVEVLKHLPRLLHIRKAVVQHFLDNPPDIFIGVDAPDFNLAVEAKLKQAGVKTVHYVSPTVWAWRESRIHKIAKATNLVLGIFPFEADIYNKYKVPYQYVGHTMADSIPLVPDQQEKRQLFALDGEDKVLALLPGSRAREVDTLLPDFIKTAELLTLSLPALKVIIPAANNAREVQIKQLLKALNPKVEVVVTQLSARDVMIAANAVLLASGTATLEAMLCKKPMVVGYKMSKMTHMIMKRLYKPDYFSLPNILANEALVPELLQEDVNPQNMADKLRPMLENEPHALISRFTQLHKSLQLNADEQAAKAIQGLLVNRT</sequence>
<accession>G4QI09</accession>
<dbReference type="GO" id="GO:0016020">
    <property type="term" value="C:membrane"/>
    <property type="evidence" value="ECO:0007669"/>
    <property type="project" value="GOC"/>
</dbReference>
<dbReference type="Proteomes" id="UP000009282">
    <property type="component" value="Chromosome"/>
</dbReference>
<dbReference type="AlphaFoldDB" id="G4QI09"/>
<evidence type="ECO:0000256" key="8">
    <source>
        <dbReference type="ARBA" id="ARBA00022679"/>
    </source>
</evidence>
<comment type="similarity">
    <text evidence="2 11">Belongs to the LpxB family.</text>
</comment>
<dbReference type="GO" id="GO:0008915">
    <property type="term" value="F:lipid-A-disaccharide synthase activity"/>
    <property type="evidence" value="ECO:0007669"/>
    <property type="project" value="UniProtKB-UniRule"/>
</dbReference>
<comment type="catalytic activity">
    <reaction evidence="10 11">
        <text>a lipid X + a UDP-2-N,3-O-bis[(3R)-3-hydroxyacyl]-alpha-D-glucosamine = a lipid A disaccharide + UDP + H(+)</text>
        <dbReference type="Rhea" id="RHEA:67828"/>
        <dbReference type="ChEBI" id="CHEBI:15378"/>
        <dbReference type="ChEBI" id="CHEBI:58223"/>
        <dbReference type="ChEBI" id="CHEBI:137748"/>
        <dbReference type="ChEBI" id="CHEBI:176338"/>
        <dbReference type="ChEBI" id="CHEBI:176343"/>
        <dbReference type="EC" id="2.4.1.182"/>
    </reaction>
</comment>
<evidence type="ECO:0000256" key="5">
    <source>
        <dbReference type="ARBA" id="ARBA00022516"/>
    </source>
</evidence>
<evidence type="ECO:0000256" key="6">
    <source>
        <dbReference type="ARBA" id="ARBA00022556"/>
    </source>
</evidence>
<dbReference type="NCBIfam" id="TIGR00215">
    <property type="entry name" value="lpxB"/>
    <property type="match status" value="1"/>
</dbReference>
<evidence type="ECO:0000256" key="2">
    <source>
        <dbReference type="ARBA" id="ARBA00007868"/>
    </source>
</evidence>
<evidence type="ECO:0000256" key="3">
    <source>
        <dbReference type="ARBA" id="ARBA00012687"/>
    </source>
</evidence>
<protein>
    <recommendedName>
        <fullName evidence="4 11">Lipid-A-disaccharide synthase</fullName>
        <ecNumber evidence="3 11">2.4.1.182</ecNumber>
    </recommendedName>
</protein>
<keyword evidence="5 11" id="KW-0444">Lipid biosynthesis</keyword>
<keyword evidence="9 11" id="KW-0443">Lipid metabolism</keyword>
<comment type="pathway">
    <text evidence="11">Bacterial outer membrane biogenesis; LPS lipid A biosynthesis.</text>
</comment>
<dbReference type="EMBL" id="CP003060">
    <property type="protein sequence ID" value="AEP30542.1"/>
    <property type="molecule type" value="Genomic_DNA"/>
</dbReference>
<evidence type="ECO:0000256" key="9">
    <source>
        <dbReference type="ARBA" id="ARBA00023098"/>
    </source>
</evidence>
<dbReference type="SUPFAM" id="SSF53756">
    <property type="entry name" value="UDP-Glycosyltransferase/glycogen phosphorylase"/>
    <property type="match status" value="1"/>
</dbReference>
<evidence type="ECO:0000256" key="1">
    <source>
        <dbReference type="ARBA" id="ARBA00002056"/>
    </source>
</evidence>
<reference evidence="12 13" key="1">
    <citation type="journal article" date="2011" name="J. Bacteriol.">
        <title>Complete genome sequence of seawater bacterium Glaciecola nitratireducens FR1064T.</title>
        <authorList>
            <person name="Bian F."/>
            <person name="Qin Q.L."/>
            <person name="Xie B.B."/>
            <person name="Shu Y.L."/>
            <person name="Zhang X.Y."/>
            <person name="Yu Y."/>
            <person name="Chen B."/>
            <person name="Chen X.L."/>
            <person name="Zhou B.C."/>
            <person name="Zhang Y.Z."/>
        </authorList>
    </citation>
    <scope>NUCLEOTIDE SEQUENCE [LARGE SCALE GENOMIC DNA]</scope>
    <source>
        <strain evidence="13">JCM 12485 / KCTC 12276 / FR1064</strain>
    </source>
</reference>
<evidence type="ECO:0000256" key="7">
    <source>
        <dbReference type="ARBA" id="ARBA00022676"/>
    </source>
</evidence>
<evidence type="ECO:0000256" key="10">
    <source>
        <dbReference type="ARBA" id="ARBA00048975"/>
    </source>
</evidence>
<proteinExistence type="inferred from homology"/>
<evidence type="ECO:0000313" key="13">
    <source>
        <dbReference type="Proteomes" id="UP000009282"/>
    </source>
</evidence>
<keyword evidence="13" id="KW-1185">Reference proteome</keyword>
<dbReference type="PANTHER" id="PTHR30372:SF4">
    <property type="entry name" value="LIPID-A-DISACCHARIDE SYNTHASE, MITOCHONDRIAL-RELATED"/>
    <property type="match status" value="1"/>
</dbReference>
<comment type="function">
    <text evidence="1 11">Condensation of UDP-2,3-diacylglucosamine and 2,3-diacylglucosamine-1-phosphate to form lipid A disaccharide, a precursor of lipid A, a phosphorylated glycolipid that anchors the lipopolysaccharide to the outer membrane of the cell.</text>
</comment>
<dbReference type="eggNOG" id="COG0763">
    <property type="taxonomic scope" value="Bacteria"/>
</dbReference>
<gene>
    <name evidence="11 12" type="primary">lpxB</name>
    <name evidence="12" type="ordered locus">GNIT_2445</name>
</gene>
<evidence type="ECO:0000313" key="12">
    <source>
        <dbReference type="EMBL" id="AEP30542.1"/>
    </source>
</evidence>
<dbReference type="RefSeq" id="WP_014109415.1">
    <property type="nucleotide sequence ID" value="NC_016041.1"/>
</dbReference>
<dbReference type="InterPro" id="IPR003835">
    <property type="entry name" value="Glyco_trans_19"/>
</dbReference>
<keyword evidence="8 11" id="KW-0808">Transferase</keyword>
<dbReference type="HOGENOM" id="CLU_036577_3_0_6"/>
<dbReference type="KEGG" id="gni:GNIT_2445"/>
<dbReference type="OrthoDB" id="9801642at2"/>
<dbReference type="HAMAP" id="MF_00392">
    <property type="entry name" value="LpxB"/>
    <property type="match status" value="1"/>
</dbReference>
<dbReference type="STRING" id="1085623.GNIT_2445"/>
<organism evidence="12 13">
    <name type="scientific">Glaciecola nitratireducens (strain JCM 12485 / KCTC 12276 / FR1064)</name>
    <dbReference type="NCBI Taxonomy" id="1085623"/>
    <lineage>
        <taxon>Bacteria</taxon>
        <taxon>Pseudomonadati</taxon>
        <taxon>Pseudomonadota</taxon>
        <taxon>Gammaproteobacteria</taxon>
        <taxon>Alteromonadales</taxon>
        <taxon>Alteromonadaceae</taxon>
        <taxon>Brumicola</taxon>
    </lineage>
</organism>
<dbReference type="EC" id="2.4.1.182" evidence="3 11"/>
<keyword evidence="7 11" id="KW-0328">Glycosyltransferase</keyword>
<dbReference type="UniPathway" id="UPA00973"/>
<evidence type="ECO:0000256" key="11">
    <source>
        <dbReference type="HAMAP-Rule" id="MF_00392"/>
    </source>
</evidence>
<dbReference type="GO" id="GO:0009245">
    <property type="term" value="P:lipid A biosynthetic process"/>
    <property type="evidence" value="ECO:0007669"/>
    <property type="project" value="UniProtKB-UniRule"/>
</dbReference>
<dbReference type="GO" id="GO:0005543">
    <property type="term" value="F:phospholipid binding"/>
    <property type="evidence" value="ECO:0007669"/>
    <property type="project" value="TreeGrafter"/>
</dbReference>
<dbReference type="Pfam" id="PF02684">
    <property type="entry name" value="LpxB"/>
    <property type="match status" value="1"/>
</dbReference>
<dbReference type="CDD" id="cd01635">
    <property type="entry name" value="Glycosyltransferase_GTB-type"/>
    <property type="match status" value="1"/>
</dbReference>
<evidence type="ECO:0000256" key="4">
    <source>
        <dbReference type="ARBA" id="ARBA00020902"/>
    </source>
</evidence>
<dbReference type="PANTHER" id="PTHR30372">
    <property type="entry name" value="LIPID-A-DISACCHARIDE SYNTHASE"/>
    <property type="match status" value="1"/>
</dbReference>
<name>G4QI09_GLANF</name>
<keyword evidence="6 11" id="KW-0441">Lipid A biosynthesis</keyword>